<name>A0AAP0HFG5_9MAGN</name>
<dbReference type="GO" id="GO:0071555">
    <property type="term" value="P:cell wall organization"/>
    <property type="evidence" value="ECO:0007669"/>
    <property type="project" value="UniProtKB-KW"/>
</dbReference>
<evidence type="ECO:0000313" key="10">
    <source>
        <dbReference type="EMBL" id="KAK9082812.1"/>
    </source>
</evidence>
<dbReference type="InterPro" id="IPR006626">
    <property type="entry name" value="PbH1"/>
</dbReference>
<evidence type="ECO:0000256" key="7">
    <source>
        <dbReference type="ARBA" id="ARBA00023316"/>
    </source>
</evidence>
<evidence type="ECO:0000256" key="2">
    <source>
        <dbReference type="ARBA" id="ARBA00008834"/>
    </source>
</evidence>
<dbReference type="AlphaFoldDB" id="A0AAP0HFG5"/>
<dbReference type="Gene3D" id="2.160.20.10">
    <property type="entry name" value="Single-stranded right-handed beta-helix, Pectin lyase-like"/>
    <property type="match status" value="2"/>
</dbReference>
<accession>A0AAP0HFG5</accession>
<proteinExistence type="inferred from homology"/>
<comment type="subcellular location">
    <subcellularLocation>
        <location evidence="1">Secreted</location>
        <location evidence="1">Cell wall</location>
    </subcellularLocation>
</comment>
<evidence type="ECO:0000256" key="5">
    <source>
        <dbReference type="ARBA" id="ARBA00022801"/>
    </source>
</evidence>
<evidence type="ECO:0008006" key="12">
    <source>
        <dbReference type="Google" id="ProtNLM"/>
    </source>
</evidence>
<dbReference type="InterPro" id="IPR011050">
    <property type="entry name" value="Pectin_lyase_fold/virulence"/>
</dbReference>
<dbReference type="GO" id="GO:0004650">
    <property type="term" value="F:polygalacturonase activity"/>
    <property type="evidence" value="ECO:0007669"/>
    <property type="project" value="InterPro"/>
</dbReference>
<dbReference type="PROSITE" id="PS00502">
    <property type="entry name" value="POLYGALACTURONASE"/>
    <property type="match status" value="1"/>
</dbReference>
<evidence type="ECO:0000256" key="6">
    <source>
        <dbReference type="ARBA" id="ARBA00023295"/>
    </source>
</evidence>
<dbReference type="InterPro" id="IPR000743">
    <property type="entry name" value="Glyco_hydro_28"/>
</dbReference>
<dbReference type="SUPFAM" id="SSF51126">
    <property type="entry name" value="Pectin lyase-like"/>
    <property type="match status" value="2"/>
</dbReference>
<dbReference type="PANTHER" id="PTHR31375">
    <property type="match status" value="1"/>
</dbReference>
<dbReference type="SMART" id="SM00710">
    <property type="entry name" value="PbH1"/>
    <property type="match status" value="7"/>
</dbReference>
<comment type="caution">
    <text evidence="10">The sequence shown here is derived from an EMBL/GenBank/DDBJ whole genome shotgun (WGS) entry which is preliminary data.</text>
</comment>
<dbReference type="GO" id="GO:0005975">
    <property type="term" value="P:carbohydrate metabolic process"/>
    <property type="evidence" value="ECO:0007669"/>
    <property type="project" value="InterPro"/>
</dbReference>
<reference evidence="10 11" key="1">
    <citation type="submission" date="2024-01" db="EMBL/GenBank/DDBJ databases">
        <title>Genome assemblies of Stephania.</title>
        <authorList>
            <person name="Yang L."/>
        </authorList>
    </citation>
    <scope>NUCLEOTIDE SEQUENCE [LARGE SCALE GENOMIC DNA]</scope>
    <source>
        <strain evidence="10">JXDWG</strain>
        <tissue evidence="10">Leaf</tissue>
    </source>
</reference>
<sequence length="535" mass="56489">MHRTAYVATFQATVKNLEKNWIPILEKRMYETLAASFGVVKSRNMHGLPNRPSIAAMDKWAKGISSAGSTSTTYNVVDLGAKADGKTDSRAFLSAWSYACASNAAATCFSAERELSRYEGSVLFRRAKPLLGPGLGTWVWVIIWARRPDLKSGKGHHCASGRLVTSAGSASTTYNVVSLGAKADGRTDSSRAFLSAWSSACASNAAATVFVPKGSYLLRNVVFSGQCKNLVTFQIEGATLVAPSDYGTDSWITFERVSGVTILGGTLDGHGAGLWACKNAGKSCPSGATSLEITNSREILISGLTSTNSQMFHIVIHDCENVKVQGVQVTAPGNSPNTDGIHVEGSSGVTISRATIKTGDDCISIGPGTSNLWIENIGCGPGHGISIGSLGKDKNEQGVQNVTVKTVVFSGTENGVRIKTWARSSQGFVRGVLFEDATMNNARNPIIIDQQYCPHDGDCPNQSSGVKISDVTYRNIKGSSASEIAMNFDCSHTNPCSDIVLDNVDLTYENKVATASCKSADGSATGLVHPASCLA</sequence>
<dbReference type="InterPro" id="IPR012334">
    <property type="entry name" value="Pectin_lyas_fold"/>
</dbReference>
<keyword evidence="7" id="KW-0961">Cell wall biogenesis/degradation</keyword>
<keyword evidence="4" id="KW-0964">Secreted</keyword>
<keyword evidence="11" id="KW-1185">Reference proteome</keyword>
<keyword evidence="3" id="KW-0134">Cell wall</keyword>
<evidence type="ECO:0000256" key="4">
    <source>
        <dbReference type="ARBA" id="ARBA00022525"/>
    </source>
</evidence>
<evidence type="ECO:0000256" key="8">
    <source>
        <dbReference type="PROSITE-ProRule" id="PRU10052"/>
    </source>
</evidence>
<dbReference type="Proteomes" id="UP001419268">
    <property type="component" value="Unassembled WGS sequence"/>
</dbReference>
<dbReference type="Pfam" id="PF00295">
    <property type="entry name" value="Glyco_hydro_28"/>
    <property type="match status" value="1"/>
</dbReference>
<protein>
    <recommendedName>
        <fullName evidence="12">Polygalacturonase</fullName>
    </recommendedName>
</protein>
<organism evidence="10 11">
    <name type="scientific">Stephania cephalantha</name>
    <dbReference type="NCBI Taxonomy" id="152367"/>
    <lineage>
        <taxon>Eukaryota</taxon>
        <taxon>Viridiplantae</taxon>
        <taxon>Streptophyta</taxon>
        <taxon>Embryophyta</taxon>
        <taxon>Tracheophyta</taxon>
        <taxon>Spermatophyta</taxon>
        <taxon>Magnoliopsida</taxon>
        <taxon>Ranunculales</taxon>
        <taxon>Menispermaceae</taxon>
        <taxon>Menispermoideae</taxon>
        <taxon>Cissampelideae</taxon>
        <taxon>Stephania</taxon>
    </lineage>
</organism>
<dbReference type="FunFam" id="2.160.20.10:FF:000004">
    <property type="entry name" value="Pectin lyase-like superfamily protein"/>
    <property type="match status" value="1"/>
</dbReference>
<evidence type="ECO:0000256" key="1">
    <source>
        <dbReference type="ARBA" id="ARBA00004191"/>
    </source>
</evidence>
<comment type="similarity">
    <text evidence="2 9">Belongs to the glycosyl hydrolase 28 family.</text>
</comment>
<keyword evidence="5 9" id="KW-0378">Hydrolase</keyword>
<feature type="active site" evidence="8">
    <location>
        <position position="383"/>
    </location>
</feature>
<dbReference type="EMBL" id="JBBNAG010000013">
    <property type="protein sequence ID" value="KAK9082812.1"/>
    <property type="molecule type" value="Genomic_DNA"/>
</dbReference>
<evidence type="ECO:0000256" key="9">
    <source>
        <dbReference type="RuleBase" id="RU361169"/>
    </source>
</evidence>
<keyword evidence="6 9" id="KW-0326">Glycosidase</keyword>
<gene>
    <name evidence="10" type="ORF">Scep_029283</name>
</gene>
<evidence type="ECO:0000313" key="11">
    <source>
        <dbReference type="Proteomes" id="UP001419268"/>
    </source>
</evidence>
<evidence type="ECO:0000256" key="3">
    <source>
        <dbReference type="ARBA" id="ARBA00022512"/>
    </source>
</evidence>